<gene>
    <name evidence="1" type="ORF">OLC1_LOCUS21390</name>
</gene>
<evidence type="ECO:0000313" key="1">
    <source>
        <dbReference type="EMBL" id="CAI9114728.1"/>
    </source>
</evidence>
<sequence>MAAASRFRCVLNKAAKPSAWASYRGNHHHHRRIARDKLWSSVFGGGQVSPSNVNIAADFSGDIAIASCASDDKGVLCAADHAVYVFYARRGCIWKADNPPITVRKASSIRFGVSTIYSLMFQGITESDGSQDVYHALVLYDTSRRRMNLLDLQVVDESPLPDLRLWEPNYNNHSPSTVAVLPSVPVDTKDKVYKYALDAVEYHNLREGNKIRLEEVLCVSTLEYGGGVFYFLFFRAKDKNKDCSTYFDITKKYEVEEVFSAPQRQFQAEASDTFIWRRKRVSVIEVLGLRRA</sequence>
<name>A0AAV1E3A8_OLDCO</name>
<organism evidence="1 2">
    <name type="scientific">Oldenlandia corymbosa var. corymbosa</name>
    <dbReference type="NCBI Taxonomy" id="529605"/>
    <lineage>
        <taxon>Eukaryota</taxon>
        <taxon>Viridiplantae</taxon>
        <taxon>Streptophyta</taxon>
        <taxon>Embryophyta</taxon>
        <taxon>Tracheophyta</taxon>
        <taxon>Spermatophyta</taxon>
        <taxon>Magnoliopsida</taxon>
        <taxon>eudicotyledons</taxon>
        <taxon>Gunneridae</taxon>
        <taxon>Pentapetalae</taxon>
        <taxon>asterids</taxon>
        <taxon>lamiids</taxon>
        <taxon>Gentianales</taxon>
        <taxon>Rubiaceae</taxon>
        <taxon>Rubioideae</taxon>
        <taxon>Spermacoceae</taxon>
        <taxon>Hedyotis-Oldenlandia complex</taxon>
        <taxon>Oldenlandia</taxon>
    </lineage>
</organism>
<dbReference type="AlphaFoldDB" id="A0AAV1E3A8"/>
<keyword evidence="2" id="KW-1185">Reference proteome</keyword>
<protein>
    <submittedName>
        <fullName evidence="1">OLC1v1015515C1</fullName>
    </submittedName>
</protein>
<proteinExistence type="predicted"/>
<dbReference type="EMBL" id="OX459125">
    <property type="protein sequence ID" value="CAI9114728.1"/>
    <property type="molecule type" value="Genomic_DNA"/>
</dbReference>
<accession>A0AAV1E3A8</accession>
<reference evidence="1" key="1">
    <citation type="submission" date="2023-03" db="EMBL/GenBank/DDBJ databases">
        <authorList>
            <person name="Julca I."/>
        </authorList>
    </citation>
    <scope>NUCLEOTIDE SEQUENCE</scope>
</reference>
<dbReference type="Proteomes" id="UP001161247">
    <property type="component" value="Chromosome 8"/>
</dbReference>
<evidence type="ECO:0000313" key="2">
    <source>
        <dbReference type="Proteomes" id="UP001161247"/>
    </source>
</evidence>